<evidence type="ECO:0008006" key="3">
    <source>
        <dbReference type="Google" id="ProtNLM"/>
    </source>
</evidence>
<name>A0A8S5NAZ8_9CAUD</name>
<organism evidence="2">
    <name type="scientific">Siphoviridae sp. ct8hR1</name>
    <dbReference type="NCBI Taxonomy" id="2826172"/>
    <lineage>
        <taxon>Viruses</taxon>
        <taxon>Duplodnaviria</taxon>
        <taxon>Heunggongvirae</taxon>
        <taxon>Uroviricota</taxon>
        <taxon>Caudoviricetes</taxon>
    </lineage>
</organism>
<dbReference type="InterPro" id="IPR012106">
    <property type="entry name" value="Phage_Mu_Gp1"/>
</dbReference>
<dbReference type="PIRSF" id="PIRSF016624">
    <property type="entry name" value="Mu_prophg_I"/>
    <property type="match status" value="1"/>
</dbReference>
<evidence type="ECO:0000256" key="1">
    <source>
        <dbReference type="SAM" id="MobiDB-lite"/>
    </source>
</evidence>
<feature type="compositionally biased region" description="Basic and acidic residues" evidence="1">
    <location>
        <begin position="193"/>
        <end position="215"/>
    </location>
</feature>
<dbReference type="Pfam" id="PF10123">
    <property type="entry name" value="Mu-like_Pro"/>
    <property type="match status" value="1"/>
</dbReference>
<reference evidence="2" key="1">
    <citation type="journal article" date="2021" name="Proc. Natl. Acad. Sci. U.S.A.">
        <title>A Catalog of Tens of Thousands of Viruses from Human Metagenomes Reveals Hidden Associations with Chronic Diseases.</title>
        <authorList>
            <person name="Tisza M.J."/>
            <person name="Buck C.B."/>
        </authorList>
    </citation>
    <scope>NUCLEOTIDE SEQUENCE</scope>
    <source>
        <strain evidence="2">Ct8hR1</strain>
    </source>
</reference>
<evidence type="ECO:0000313" key="2">
    <source>
        <dbReference type="EMBL" id="DAD91418.1"/>
    </source>
</evidence>
<accession>A0A8S5NAZ8</accession>
<proteinExistence type="predicted"/>
<dbReference type="EMBL" id="BK015113">
    <property type="protein sequence ID" value="DAD91418.1"/>
    <property type="molecule type" value="Genomic_DNA"/>
</dbReference>
<protein>
    <recommendedName>
        <fullName evidence="3">Mu-like prophage I protein</fullName>
    </recommendedName>
</protein>
<sequence>MNKIIVCSGNTVGVVGVPKEIKILPLGLVHSQKGDFRVDDESVELIRQQFKDRKLDLVIDYEHQTLKDIQAPAGGWIKDIYKGDDAVIAKVEWTPRAEEYLKNKEYKYLSPVVMVRKKDRKAMAIHSVALTNTPAINGMFPMVNSIDINNINENEEEIKMDLKELAVMLGLPETATEDEVKEAISAVRKAVEDKRKADQQKPEEKMGQNVDKGEPGCEPVANSIVLSLLGLEANARTEDVAAAVMALKAGGADAEILELKRELKERNADDLVQMALKDGKITAAQKEWAKAYALSDKEGFKSFLDKAPVVVPQGRLDLKDAPKSEQMEYDTAILKNCGISEEDVKKYFKGEA</sequence>
<feature type="region of interest" description="Disordered" evidence="1">
    <location>
        <begin position="193"/>
        <end position="216"/>
    </location>
</feature>